<sequence length="132" mass="15597">MPVARQREYETIYILRPDTDDEFRAGVRDRVEGIVEGQEGHILKFDDWGQRDLGYEIRDKGAGKRFGRGVYHYYRYISPNDTVAEVERNLRLMDGVLKYMTIKVDENLIPEERLARPEEEEVEVLPYQGEEE</sequence>
<protein>
    <recommendedName>
        <fullName evidence="2 3">Small ribosomal subunit protein bS6</fullName>
    </recommendedName>
</protein>
<comment type="function">
    <text evidence="3">Binds together with bS18 to 16S ribosomal RNA.</text>
</comment>
<dbReference type="InterPro" id="IPR035980">
    <property type="entry name" value="Ribosomal_bS6_sf"/>
</dbReference>
<dbReference type="SUPFAM" id="SSF54995">
    <property type="entry name" value="Ribosomal protein S6"/>
    <property type="match status" value="1"/>
</dbReference>
<dbReference type="GO" id="GO:0005840">
    <property type="term" value="C:ribosome"/>
    <property type="evidence" value="ECO:0007669"/>
    <property type="project" value="UniProtKB-KW"/>
</dbReference>
<dbReference type="InterPro" id="IPR000529">
    <property type="entry name" value="Ribosomal_bS6"/>
</dbReference>
<dbReference type="RefSeq" id="WP_111334976.1">
    <property type="nucleotide sequence ID" value="NZ_CP030032.1"/>
</dbReference>
<dbReference type="GO" id="GO:0003735">
    <property type="term" value="F:structural constituent of ribosome"/>
    <property type="evidence" value="ECO:0007669"/>
    <property type="project" value="InterPro"/>
</dbReference>
<gene>
    <name evidence="3 4" type="primary">rpsF</name>
    <name evidence="4" type="ORF">DN745_11450</name>
</gene>
<dbReference type="EMBL" id="CP030032">
    <property type="protein sequence ID" value="AWV89921.1"/>
    <property type="molecule type" value="Genomic_DNA"/>
</dbReference>
<dbReference type="Proteomes" id="UP000249799">
    <property type="component" value="Chromosome"/>
</dbReference>
<dbReference type="OrthoDB" id="9812702at2"/>
<evidence type="ECO:0000313" key="4">
    <source>
        <dbReference type="EMBL" id="AWV89921.1"/>
    </source>
</evidence>
<dbReference type="Gene3D" id="3.30.70.60">
    <property type="match status" value="1"/>
</dbReference>
<dbReference type="GO" id="GO:0005737">
    <property type="term" value="C:cytoplasm"/>
    <property type="evidence" value="ECO:0007669"/>
    <property type="project" value="UniProtKB-ARBA"/>
</dbReference>
<dbReference type="KEGG" id="bsed:DN745_11450"/>
<name>A0A2Z4FLT8_9DELT</name>
<accession>A0A2Z4FLT8</accession>
<dbReference type="PANTHER" id="PTHR21011:SF1">
    <property type="entry name" value="SMALL RIBOSOMAL SUBUNIT PROTEIN BS6M"/>
    <property type="match status" value="1"/>
</dbReference>
<dbReference type="InterPro" id="IPR020814">
    <property type="entry name" value="Ribosomal_S6_plastid/chlpt"/>
</dbReference>
<keyword evidence="3" id="KW-0699">rRNA-binding</keyword>
<dbReference type="GO" id="GO:0006412">
    <property type="term" value="P:translation"/>
    <property type="evidence" value="ECO:0007669"/>
    <property type="project" value="UniProtKB-UniRule"/>
</dbReference>
<dbReference type="InterPro" id="IPR014717">
    <property type="entry name" value="Transl_elong_EF1B/ribsomal_bS6"/>
</dbReference>
<dbReference type="AlphaFoldDB" id="A0A2Z4FLT8"/>
<evidence type="ECO:0000256" key="3">
    <source>
        <dbReference type="HAMAP-Rule" id="MF_00360"/>
    </source>
</evidence>
<dbReference type="CDD" id="cd00473">
    <property type="entry name" value="bS6"/>
    <property type="match status" value="1"/>
</dbReference>
<evidence type="ECO:0000256" key="2">
    <source>
        <dbReference type="ARBA" id="ARBA00035294"/>
    </source>
</evidence>
<keyword evidence="3" id="KW-0687">Ribonucleoprotein</keyword>
<dbReference type="PANTHER" id="PTHR21011">
    <property type="entry name" value="MITOCHONDRIAL 28S RIBOSOMAL PROTEIN S6"/>
    <property type="match status" value="1"/>
</dbReference>
<dbReference type="GO" id="GO:1990904">
    <property type="term" value="C:ribonucleoprotein complex"/>
    <property type="evidence" value="ECO:0007669"/>
    <property type="project" value="UniProtKB-KW"/>
</dbReference>
<evidence type="ECO:0000313" key="5">
    <source>
        <dbReference type="Proteomes" id="UP000249799"/>
    </source>
</evidence>
<dbReference type="Pfam" id="PF01250">
    <property type="entry name" value="Ribosomal_S6"/>
    <property type="match status" value="1"/>
</dbReference>
<organism evidence="4 5">
    <name type="scientific">Bradymonas sediminis</name>
    <dbReference type="NCBI Taxonomy" id="1548548"/>
    <lineage>
        <taxon>Bacteria</taxon>
        <taxon>Deltaproteobacteria</taxon>
        <taxon>Bradymonadales</taxon>
        <taxon>Bradymonadaceae</taxon>
        <taxon>Bradymonas</taxon>
    </lineage>
</organism>
<keyword evidence="3" id="KW-0694">RNA-binding</keyword>
<evidence type="ECO:0000256" key="1">
    <source>
        <dbReference type="ARBA" id="ARBA00009512"/>
    </source>
</evidence>
<keyword evidence="5" id="KW-1185">Reference proteome</keyword>
<dbReference type="GO" id="GO:0070181">
    <property type="term" value="F:small ribosomal subunit rRNA binding"/>
    <property type="evidence" value="ECO:0007669"/>
    <property type="project" value="TreeGrafter"/>
</dbReference>
<reference evidence="4 5" key="1">
    <citation type="submission" date="2018-06" db="EMBL/GenBank/DDBJ databases">
        <title>Lujinxingia sediminis gen. nov. sp. nov., a new facultative anaerobic member of the class Deltaproteobacteria, and proposal of Lujinxingaceae fam. nov.</title>
        <authorList>
            <person name="Guo L.-Y."/>
            <person name="Li C.-M."/>
            <person name="Wang S."/>
            <person name="Du Z.-J."/>
        </authorList>
    </citation>
    <scope>NUCLEOTIDE SEQUENCE [LARGE SCALE GENOMIC DNA]</scope>
    <source>
        <strain evidence="4 5">FA350</strain>
    </source>
</reference>
<dbReference type="NCBIfam" id="TIGR00166">
    <property type="entry name" value="S6"/>
    <property type="match status" value="1"/>
</dbReference>
<keyword evidence="3 4" id="KW-0689">Ribosomal protein</keyword>
<comment type="similarity">
    <text evidence="1 3">Belongs to the bacterial ribosomal protein bS6 family.</text>
</comment>
<proteinExistence type="inferred from homology"/>
<dbReference type="HAMAP" id="MF_00360">
    <property type="entry name" value="Ribosomal_bS6"/>
    <property type="match status" value="1"/>
</dbReference>